<name>C8X0B1_DESRD</name>
<evidence type="ECO:0000256" key="10">
    <source>
        <dbReference type="ARBA" id="ARBA00023002"/>
    </source>
</evidence>
<feature type="domain" description="Isopropylmalate dehydrogenase-like" evidence="18">
    <location>
        <begin position="5"/>
        <end position="377"/>
    </location>
</feature>
<evidence type="ECO:0000256" key="13">
    <source>
        <dbReference type="PIRSR" id="PIRSR604439-1"/>
    </source>
</evidence>
<proteinExistence type="inferred from homology"/>
<dbReference type="InterPro" id="IPR004439">
    <property type="entry name" value="Isocitrate_DH_NADP_dimer_prok"/>
</dbReference>
<accession>C8X0B1</accession>
<dbReference type="GO" id="GO:0006097">
    <property type="term" value="P:glyoxylate cycle"/>
    <property type="evidence" value="ECO:0007669"/>
    <property type="project" value="UniProtKB-KW"/>
</dbReference>
<gene>
    <name evidence="19" type="ordered locus">Dret_0439</name>
</gene>
<evidence type="ECO:0000256" key="9">
    <source>
        <dbReference type="ARBA" id="ARBA00022857"/>
    </source>
</evidence>
<evidence type="ECO:0000256" key="2">
    <source>
        <dbReference type="ARBA" id="ARBA00007769"/>
    </source>
</evidence>
<dbReference type="SMART" id="SM01329">
    <property type="entry name" value="Iso_dh"/>
    <property type="match status" value="1"/>
</dbReference>
<dbReference type="InterPro" id="IPR024084">
    <property type="entry name" value="IsoPropMal-DH-like_dom"/>
</dbReference>
<evidence type="ECO:0000256" key="7">
    <source>
        <dbReference type="ARBA" id="ARBA00022723"/>
    </source>
</evidence>
<dbReference type="GO" id="GO:0006099">
    <property type="term" value="P:tricarboxylic acid cycle"/>
    <property type="evidence" value="ECO:0007669"/>
    <property type="project" value="UniProtKB-KW"/>
</dbReference>
<dbReference type="Proteomes" id="UP000001052">
    <property type="component" value="Chromosome"/>
</dbReference>
<evidence type="ECO:0000256" key="1">
    <source>
        <dbReference type="ARBA" id="ARBA00001936"/>
    </source>
</evidence>
<evidence type="ECO:0000256" key="16">
    <source>
        <dbReference type="PIRSR" id="PIRSR604439-4"/>
    </source>
</evidence>
<keyword evidence="10 19" id="KW-0560">Oxidoreductase</keyword>
<feature type="binding site" evidence="13">
    <location>
        <position position="94"/>
    </location>
    <ligand>
        <name>D-threo-isocitrate</name>
        <dbReference type="ChEBI" id="CHEBI:15562"/>
    </ligand>
</feature>
<evidence type="ECO:0000256" key="14">
    <source>
        <dbReference type="PIRSR" id="PIRSR604439-2"/>
    </source>
</evidence>
<dbReference type="HOGENOM" id="CLU_031953_7_1_7"/>
<evidence type="ECO:0000256" key="11">
    <source>
        <dbReference type="ARBA" id="ARBA00023211"/>
    </source>
</evidence>
<evidence type="ECO:0000256" key="3">
    <source>
        <dbReference type="ARBA" id="ARBA00011738"/>
    </source>
</evidence>
<keyword evidence="11 15" id="KW-0464">Manganese</keyword>
<comment type="subunit">
    <text evidence="3">Homodimer.</text>
</comment>
<feature type="site" description="Critical for catalysis" evidence="16">
    <location>
        <position position="135"/>
    </location>
</feature>
<dbReference type="SUPFAM" id="SSF53659">
    <property type="entry name" value="Isocitrate/Isopropylmalate dehydrogenase-like"/>
    <property type="match status" value="1"/>
</dbReference>
<feature type="binding site" evidence="13">
    <location>
        <position position="104"/>
    </location>
    <ligand>
        <name>D-threo-isocitrate</name>
        <dbReference type="ChEBI" id="CHEBI:15562"/>
    </ligand>
</feature>
<evidence type="ECO:0000313" key="20">
    <source>
        <dbReference type="Proteomes" id="UP000001052"/>
    </source>
</evidence>
<feature type="binding site" evidence="13">
    <location>
        <position position="128"/>
    </location>
    <ligand>
        <name>D-threo-isocitrate</name>
        <dbReference type="ChEBI" id="CHEBI:15562"/>
    </ligand>
</feature>
<feature type="site" description="Critical for catalysis" evidence="16">
    <location>
        <position position="202"/>
    </location>
</feature>
<dbReference type="eggNOG" id="COG0538">
    <property type="taxonomic scope" value="Bacteria"/>
</dbReference>
<feature type="binding site" evidence="13">
    <location>
        <position position="90"/>
    </location>
    <ligand>
        <name>D-threo-isocitrate</name>
        <dbReference type="ChEBI" id="CHEBI:15562"/>
    </ligand>
</feature>
<evidence type="ECO:0000259" key="18">
    <source>
        <dbReference type="SMART" id="SM01329"/>
    </source>
</evidence>
<dbReference type="EMBL" id="CP001734">
    <property type="protein sequence ID" value="ACV67736.1"/>
    <property type="molecule type" value="Genomic_DNA"/>
</dbReference>
<dbReference type="NCBIfam" id="NF005425">
    <property type="entry name" value="PRK07006.1"/>
    <property type="match status" value="1"/>
</dbReference>
<reference evidence="20" key="1">
    <citation type="submission" date="2009-09" db="EMBL/GenBank/DDBJ databases">
        <title>The complete chromosome of Desulfohalobium retbaense DSM 5692.</title>
        <authorList>
            <consortium name="US DOE Joint Genome Institute (JGI-PGF)"/>
            <person name="Lucas S."/>
            <person name="Copeland A."/>
            <person name="Lapidus A."/>
            <person name="Glavina del Rio T."/>
            <person name="Dalin E."/>
            <person name="Tice H."/>
            <person name="Bruce D."/>
            <person name="Goodwin L."/>
            <person name="Pitluck S."/>
            <person name="Kyrpides N."/>
            <person name="Mavromatis K."/>
            <person name="Ivanova N."/>
            <person name="Mikhailova N."/>
            <person name="Munk A.C."/>
            <person name="Brettin T."/>
            <person name="Detter J.C."/>
            <person name="Han C."/>
            <person name="Tapia R."/>
            <person name="Larimer F."/>
            <person name="Land M."/>
            <person name="Hauser L."/>
            <person name="Markowitz V."/>
            <person name="Cheng J.-F."/>
            <person name="Hugenholtz P."/>
            <person name="Woyke T."/>
            <person name="Wu D."/>
            <person name="Spring S."/>
            <person name="Klenk H.-P."/>
            <person name="Eisen J.A."/>
        </authorList>
    </citation>
    <scope>NUCLEOTIDE SEQUENCE [LARGE SCALE GENOMIC DNA]</scope>
    <source>
        <strain evidence="20">DSM 5692</strain>
    </source>
</reference>
<evidence type="ECO:0000256" key="15">
    <source>
        <dbReference type="PIRSR" id="PIRSR604439-3"/>
    </source>
</evidence>
<feature type="binding site" evidence="13">
    <location>
        <position position="88"/>
    </location>
    <ligand>
        <name>D-threo-isocitrate</name>
        <dbReference type="ChEBI" id="CHEBI:15562"/>
    </ligand>
</feature>
<feature type="binding site" evidence="14">
    <location>
        <position position="317"/>
    </location>
    <ligand>
        <name>NADP(+)</name>
        <dbReference type="ChEBI" id="CHEBI:58349"/>
    </ligand>
</feature>
<feature type="modified residue" description="Phosphoserine" evidence="17">
    <location>
        <position position="88"/>
    </location>
</feature>
<evidence type="ECO:0000256" key="6">
    <source>
        <dbReference type="ARBA" id="ARBA00022532"/>
    </source>
</evidence>
<evidence type="ECO:0000313" key="19">
    <source>
        <dbReference type="EMBL" id="ACV67736.1"/>
    </source>
</evidence>
<keyword evidence="20" id="KW-1185">Reference proteome</keyword>
<dbReference type="EC" id="1.1.1.42" evidence="4"/>
<comment type="cofactor">
    <cofactor evidence="1">
        <name>Mn(2+)</name>
        <dbReference type="ChEBI" id="CHEBI:29035"/>
    </cofactor>
</comment>
<feature type="modified residue" description="N6-succinyllysine" evidence="17">
    <location>
        <position position="75"/>
    </location>
</feature>
<evidence type="ECO:0000256" key="8">
    <source>
        <dbReference type="ARBA" id="ARBA00022842"/>
    </source>
</evidence>
<comment type="catalytic activity">
    <reaction evidence="12">
        <text>D-threo-isocitrate + NADP(+) = 2-oxoglutarate + CO2 + NADPH</text>
        <dbReference type="Rhea" id="RHEA:19629"/>
        <dbReference type="ChEBI" id="CHEBI:15562"/>
        <dbReference type="ChEBI" id="CHEBI:16526"/>
        <dbReference type="ChEBI" id="CHEBI:16810"/>
        <dbReference type="ChEBI" id="CHEBI:57783"/>
        <dbReference type="ChEBI" id="CHEBI:58349"/>
        <dbReference type="EC" id="1.1.1.42"/>
    </reaction>
</comment>
<comment type="similarity">
    <text evidence="2">Belongs to the isocitrate and isopropylmalate dehydrogenases family.</text>
</comment>
<evidence type="ECO:0000256" key="12">
    <source>
        <dbReference type="ARBA" id="ARBA00023554"/>
    </source>
</evidence>
<dbReference type="KEGG" id="drt:Dret_0439"/>
<evidence type="ECO:0000256" key="4">
    <source>
        <dbReference type="ARBA" id="ARBA00013013"/>
    </source>
</evidence>
<feature type="binding site" evidence="15">
    <location>
        <position position="272"/>
    </location>
    <ligand>
        <name>Mg(2+)</name>
        <dbReference type="ChEBI" id="CHEBI:18420"/>
    </ligand>
</feature>
<dbReference type="GO" id="GO:0004450">
    <property type="term" value="F:isocitrate dehydrogenase (NADP+) activity"/>
    <property type="evidence" value="ECO:0007669"/>
    <property type="project" value="UniProtKB-EC"/>
</dbReference>
<evidence type="ECO:0000256" key="17">
    <source>
        <dbReference type="PIRSR" id="PIRSR604439-5"/>
    </source>
</evidence>
<dbReference type="PROSITE" id="PS00470">
    <property type="entry name" value="IDH_IMDH"/>
    <property type="match status" value="1"/>
</dbReference>
<keyword evidence="7" id="KW-0479">Metal-binding</keyword>
<organism evidence="19 20">
    <name type="scientific">Desulfohalobium retbaense (strain ATCC 49708 / DSM 5692 / JCM 16813 / HR100)</name>
    <dbReference type="NCBI Taxonomy" id="485915"/>
    <lineage>
        <taxon>Bacteria</taxon>
        <taxon>Pseudomonadati</taxon>
        <taxon>Thermodesulfobacteriota</taxon>
        <taxon>Desulfovibrionia</taxon>
        <taxon>Desulfovibrionales</taxon>
        <taxon>Desulfohalobiaceae</taxon>
        <taxon>Desulfohalobium</taxon>
    </lineage>
</organism>
<reference evidence="19 20" key="2">
    <citation type="journal article" date="2010" name="Stand. Genomic Sci.">
        <title>Complete genome sequence of Desulfohalobium retbaense type strain (HR(100)).</title>
        <authorList>
            <person name="Spring S."/>
            <person name="Nolan M."/>
            <person name="Lapidus A."/>
            <person name="Glavina Del Rio T."/>
            <person name="Copeland A."/>
            <person name="Tice H."/>
            <person name="Cheng J.F."/>
            <person name="Lucas S."/>
            <person name="Land M."/>
            <person name="Chen F."/>
            <person name="Bruce D."/>
            <person name="Goodwin L."/>
            <person name="Pitluck S."/>
            <person name="Ivanova N."/>
            <person name="Mavromatis K."/>
            <person name="Mikhailova N."/>
            <person name="Pati A."/>
            <person name="Chen A."/>
            <person name="Palaniappan K."/>
            <person name="Hauser L."/>
            <person name="Chang Y.J."/>
            <person name="Jeffries C.D."/>
            <person name="Munk C."/>
            <person name="Kiss H."/>
            <person name="Chain P."/>
            <person name="Han C."/>
            <person name="Brettin T."/>
            <person name="Detter J.C."/>
            <person name="Schuler E."/>
            <person name="Goker M."/>
            <person name="Rohde M."/>
            <person name="Bristow J."/>
            <person name="Eisen J.A."/>
            <person name="Markowitz V."/>
            <person name="Hugenholtz P."/>
            <person name="Kyrpides N.C."/>
            <person name="Klenk H.P."/>
        </authorList>
    </citation>
    <scope>NUCLEOTIDE SEQUENCE [LARGE SCALE GENOMIC DNA]</scope>
    <source>
        <strain evidence="19 20">DSM 5692</strain>
    </source>
</reference>
<dbReference type="AlphaFoldDB" id="C8X0B1"/>
<evidence type="ECO:0000256" key="5">
    <source>
        <dbReference type="ARBA" id="ARBA00022435"/>
    </source>
</evidence>
<feature type="modified residue" description="N6-acetyllysine" evidence="17">
    <location>
        <position position="117"/>
    </location>
</feature>
<comment type="cofactor">
    <cofactor evidence="15">
        <name>Mg(2+)</name>
        <dbReference type="ChEBI" id="CHEBI:18420"/>
    </cofactor>
    <cofactor evidence="15">
        <name>Mn(2+)</name>
        <dbReference type="ChEBI" id="CHEBI:29035"/>
    </cofactor>
    <text evidence="15">Binds 1 Mg(2+) or Mn(2+) ion per subunit.</text>
</comment>
<dbReference type="InterPro" id="IPR019818">
    <property type="entry name" value="IsoCit/isopropylmalate_DH_CS"/>
</dbReference>
<dbReference type="OrthoDB" id="9806254at2"/>
<dbReference type="Gene3D" id="3.40.718.10">
    <property type="entry name" value="Isopropylmalate Dehydrogenase"/>
    <property type="match status" value="1"/>
</dbReference>
<dbReference type="GO" id="GO:0051287">
    <property type="term" value="F:NAD binding"/>
    <property type="evidence" value="ECO:0007669"/>
    <property type="project" value="InterPro"/>
</dbReference>
<dbReference type="Pfam" id="PF00180">
    <property type="entry name" value="Iso_dh"/>
    <property type="match status" value="1"/>
</dbReference>
<dbReference type="RefSeq" id="WP_015750894.1">
    <property type="nucleotide sequence ID" value="NC_013223.1"/>
</dbReference>
<protein>
    <recommendedName>
        <fullName evidence="4">isocitrate dehydrogenase (NADP(+))</fullName>
        <ecNumber evidence="4">1.1.1.42</ecNumber>
    </recommendedName>
</protein>
<sequence length="386" mass="41541">MDERQVYWIEGDGIGAEVWRAARPVLDGAIRAAYGESRRLVWEELLAGEKAYAETGNYLPEATLAALQGADLAMKGPLATPVGTGFRSLNVTLRQTLELYACIRPVQYFQGIESPLKAPEKVDMVVFRENTEDVYAGIEWPAGSKEARKLAAFLREELGARIDDLAGIGIKPMTEKGSKRLVRKALQFALDQRRESVTLVHKGNIMKYTEGAFRGWGYELAEEEFGTQTVTESQDAGGKLVVKDRIADAMFQEVLISPEKYDVIATTNLNGDYLSDALAAQVGGLGLAPGVNMSDQLGFFEPTHGTAPTIAGQDKANPGSLILSGALLLDHIGWHEAAGLVRAGVEAALATKEVTVDLASQISGAKTVGCQGFGERILQGVEDAAQ</sequence>
<dbReference type="PANTHER" id="PTHR43504:SF1">
    <property type="entry name" value="ISOCITRATE DEHYDROGENASE [NADP]"/>
    <property type="match status" value="1"/>
</dbReference>
<dbReference type="GO" id="GO:0000287">
    <property type="term" value="F:magnesium ion binding"/>
    <property type="evidence" value="ECO:0007669"/>
    <property type="project" value="InterPro"/>
</dbReference>
<keyword evidence="5" id="KW-0329">Glyoxylate bypass</keyword>
<dbReference type="PANTHER" id="PTHR43504">
    <property type="entry name" value="ISOCITRATE DEHYDROGENASE [NADP]"/>
    <property type="match status" value="1"/>
</dbReference>
<keyword evidence="9 14" id="KW-0521">NADP</keyword>
<keyword evidence="6" id="KW-0816">Tricarboxylic acid cycle</keyword>
<dbReference type="STRING" id="485915.Dret_0439"/>
<keyword evidence="8 15" id="KW-0460">Magnesium</keyword>